<proteinExistence type="predicted"/>
<evidence type="ECO:0000256" key="4">
    <source>
        <dbReference type="ARBA" id="ARBA00023136"/>
    </source>
</evidence>
<evidence type="ECO:0000256" key="3">
    <source>
        <dbReference type="ARBA" id="ARBA00022989"/>
    </source>
</evidence>
<sequence length="95" mass="9879">MARSGLAHKGGMIAAVLAAACMDGAMYVLVEGLPSIRLPFDYPAVATPLVLCWYLLTELGSVIENAAGLGAPIPPFLKKALAALSHTLNETVSKQ</sequence>
<accession>J9FY66</accession>
<evidence type="ECO:0000256" key="5">
    <source>
        <dbReference type="SAM" id="Phobius"/>
    </source>
</evidence>
<gene>
    <name evidence="6" type="ORF">EVA_12391</name>
</gene>
<name>J9FY66_9ZZZZ</name>
<evidence type="ECO:0000256" key="1">
    <source>
        <dbReference type="ARBA" id="ARBA00004141"/>
    </source>
</evidence>
<keyword evidence="2 5" id="KW-0812">Transmembrane</keyword>
<evidence type="ECO:0000313" key="6">
    <source>
        <dbReference type="EMBL" id="EJW99503.1"/>
    </source>
</evidence>
<organism evidence="6">
    <name type="scientific">gut metagenome</name>
    <dbReference type="NCBI Taxonomy" id="749906"/>
    <lineage>
        <taxon>unclassified sequences</taxon>
        <taxon>metagenomes</taxon>
        <taxon>organismal metagenomes</taxon>
    </lineage>
</organism>
<dbReference type="AlphaFoldDB" id="J9FY66"/>
<reference evidence="6" key="1">
    <citation type="journal article" date="2012" name="PLoS ONE">
        <title>Gene sets for utilization of primary and secondary nutrition supplies in the distal gut of endangered iberian lynx.</title>
        <authorList>
            <person name="Alcaide M."/>
            <person name="Messina E."/>
            <person name="Richter M."/>
            <person name="Bargiela R."/>
            <person name="Peplies J."/>
            <person name="Huws S.A."/>
            <person name="Newbold C.J."/>
            <person name="Golyshin P.N."/>
            <person name="Simon M.A."/>
            <person name="Lopez G."/>
            <person name="Yakimov M.M."/>
            <person name="Ferrer M."/>
        </authorList>
    </citation>
    <scope>NUCLEOTIDE SEQUENCE</scope>
</reference>
<dbReference type="InterPro" id="IPR006480">
    <property type="entry name" value="Phage_holin_4_1"/>
</dbReference>
<keyword evidence="4 5" id="KW-0472">Membrane</keyword>
<dbReference type="Pfam" id="PF05105">
    <property type="entry name" value="Phage_holin_4_1"/>
    <property type="match status" value="1"/>
</dbReference>
<comment type="subcellular location">
    <subcellularLocation>
        <location evidence="1">Membrane</location>
        <topology evidence="1">Multi-pass membrane protein</topology>
    </subcellularLocation>
</comment>
<dbReference type="EMBL" id="AMCI01003773">
    <property type="protein sequence ID" value="EJW99503.1"/>
    <property type="molecule type" value="Genomic_DNA"/>
</dbReference>
<evidence type="ECO:0000256" key="2">
    <source>
        <dbReference type="ARBA" id="ARBA00022692"/>
    </source>
</evidence>
<dbReference type="PROSITE" id="PS51257">
    <property type="entry name" value="PROKAR_LIPOPROTEIN"/>
    <property type="match status" value="1"/>
</dbReference>
<keyword evidence="3 5" id="KW-1133">Transmembrane helix</keyword>
<feature type="transmembrane region" description="Helical" evidence="5">
    <location>
        <begin position="12"/>
        <end position="30"/>
    </location>
</feature>
<comment type="caution">
    <text evidence="6">The sequence shown here is derived from an EMBL/GenBank/DDBJ whole genome shotgun (WGS) entry which is preliminary data.</text>
</comment>
<protein>
    <submittedName>
        <fullName evidence="6">Prophage LambdaSa04, holin</fullName>
    </submittedName>
</protein>
<dbReference type="GO" id="GO:0016020">
    <property type="term" value="C:membrane"/>
    <property type="evidence" value="ECO:0007669"/>
    <property type="project" value="UniProtKB-SubCell"/>
</dbReference>